<dbReference type="Gene3D" id="3.30.559.10">
    <property type="entry name" value="Chloramphenicol acetyltransferase-like domain"/>
    <property type="match status" value="1"/>
</dbReference>
<reference evidence="1" key="2">
    <citation type="submission" date="2021-02" db="EMBL/GenBank/DDBJ databases">
        <title>Aspergillus chevalieri M1 genome sequence.</title>
        <authorList>
            <person name="Kadooka C."/>
            <person name="Mori K."/>
            <person name="Futagami T."/>
        </authorList>
    </citation>
    <scope>NUCLEOTIDE SEQUENCE</scope>
    <source>
        <strain evidence="1">M1</strain>
    </source>
</reference>
<proteinExistence type="predicted"/>
<name>A0A7R7VTK4_ASPCH</name>
<sequence length="147" mass="15721">MGAPTFNPRLLDACAAGHIDGPSANPICISAAQFQATAGNARLDRTNTSAPGPWTTCDFSRLVRYTQPHYPGPELSRLKHQTRADGRPDISRLGALLAHILAPINRARGRGDSTDGVFLDFTLGARSRVSSPLSNSFIGSPLFLTHI</sequence>
<evidence type="ECO:0000313" key="1">
    <source>
        <dbReference type="EMBL" id="BCR90539.1"/>
    </source>
</evidence>
<dbReference type="AlphaFoldDB" id="A0A7R7VTK4"/>
<organism evidence="1 2">
    <name type="scientific">Aspergillus chevalieri</name>
    <name type="common">Eurotium chevalieri</name>
    <dbReference type="NCBI Taxonomy" id="182096"/>
    <lineage>
        <taxon>Eukaryota</taxon>
        <taxon>Fungi</taxon>
        <taxon>Dikarya</taxon>
        <taxon>Ascomycota</taxon>
        <taxon>Pezizomycotina</taxon>
        <taxon>Eurotiomycetes</taxon>
        <taxon>Eurotiomycetidae</taxon>
        <taxon>Eurotiales</taxon>
        <taxon>Aspergillaceae</taxon>
        <taxon>Aspergillus</taxon>
        <taxon>Aspergillus subgen. Aspergillus</taxon>
    </lineage>
</organism>
<dbReference type="GeneID" id="66984897"/>
<accession>A0A7R7VTK4</accession>
<reference evidence="1" key="1">
    <citation type="submission" date="2021-01" db="EMBL/GenBank/DDBJ databases">
        <authorList>
            <consortium name="Aspergillus chevalieri M1 genome sequencing consortium"/>
            <person name="Kazuki M."/>
            <person name="Futagami T."/>
        </authorList>
    </citation>
    <scope>NUCLEOTIDE SEQUENCE</scope>
    <source>
        <strain evidence="1">M1</strain>
    </source>
</reference>
<dbReference type="Proteomes" id="UP000637239">
    <property type="component" value="Chromosome 6"/>
</dbReference>
<dbReference type="InterPro" id="IPR023213">
    <property type="entry name" value="CAT-like_dom_sf"/>
</dbReference>
<dbReference type="RefSeq" id="XP_043139061.1">
    <property type="nucleotide sequence ID" value="XM_043281598.1"/>
</dbReference>
<evidence type="ECO:0000313" key="2">
    <source>
        <dbReference type="Proteomes" id="UP000637239"/>
    </source>
</evidence>
<dbReference type="KEGG" id="ache:ACHE_60425A"/>
<protein>
    <submittedName>
        <fullName evidence="1">Uncharacterized protein</fullName>
    </submittedName>
</protein>
<dbReference type="EMBL" id="AP024421">
    <property type="protein sequence ID" value="BCR90539.1"/>
    <property type="molecule type" value="Genomic_DNA"/>
</dbReference>
<gene>
    <name evidence="1" type="ORF">ACHE_60425A</name>
</gene>
<keyword evidence="2" id="KW-1185">Reference proteome</keyword>